<proteinExistence type="predicted"/>
<evidence type="ECO:0000256" key="4">
    <source>
        <dbReference type="ARBA" id="ARBA00022801"/>
    </source>
</evidence>
<evidence type="ECO:0000256" key="6">
    <source>
        <dbReference type="ARBA" id="ARBA00023157"/>
    </source>
</evidence>
<keyword evidence="5" id="KW-0862">Zinc</keyword>
<accession>A0A4C1XG61</accession>
<dbReference type="Pfam" id="PF17771">
    <property type="entry name" value="ADAMTS_CR_2"/>
    <property type="match status" value="1"/>
</dbReference>
<dbReference type="AlphaFoldDB" id="A0A4C1XG61"/>
<dbReference type="SMART" id="SM00209">
    <property type="entry name" value="TSP1"/>
    <property type="match status" value="2"/>
</dbReference>
<keyword evidence="10" id="KW-0401">Integrin</keyword>
<reference evidence="10 11" key="1">
    <citation type="journal article" date="2019" name="Commun. Biol.">
        <title>The bagworm genome reveals a unique fibroin gene that provides high tensile strength.</title>
        <authorList>
            <person name="Kono N."/>
            <person name="Nakamura H."/>
            <person name="Ohtoshi R."/>
            <person name="Tomita M."/>
            <person name="Numata K."/>
            <person name="Arakawa K."/>
        </authorList>
    </citation>
    <scope>NUCLEOTIDE SEQUENCE [LARGE SCALE GENOMIC DNA]</scope>
</reference>
<dbReference type="InterPro" id="IPR036383">
    <property type="entry name" value="TSP1_rpt_sf"/>
</dbReference>
<dbReference type="PANTHER" id="PTHR13723:SF200">
    <property type="entry name" value="ADAM METALLOPEPTIDASE WITH THROMBOSPONDIN TYPE 1 MOTIF B, ISOFORM B"/>
    <property type="match status" value="1"/>
</dbReference>
<protein>
    <submittedName>
        <fullName evidence="10">A disintegrin and metalloproteinase with thrombospondin motifs 7</fullName>
    </submittedName>
</protein>
<name>A0A4C1XG61_EUMVA</name>
<comment type="subcellular location">
    <subcellularLocation>
        <location evidence="1">Secreted</location>
    </subcellularLocation>
</comment>
<evidence type="ECO:0000259" key="8">
    <source>
        <dbReference type="Pfam" id="PF05986"/>
    </source>
</evidence>
<evidence type="ECO:0000313" key="11">
    <source>
        <dbReference type="Proteomes" id="UP000299102"/>
    </source>
</evidence>
<evidence type="ECO:0000313" key="10">
    <source>
        <dbReference type="EMBL" id="GBP61289.1"/>
    </source>
</evidence>
<dbReference type="GO" id="GO:0004222">
    <property type="term" value="F:metalloendopeptidase activity"/>
    <property type="evidence" value="ECO:0007669"/>
    <property type="project" value="TreeGrafter"/>
</dbReference>
<dbReference type="Pfam" id="PF00090">
    <property type="entry name" value="TSP_1"/>
    <property type="match status" value="1"/>
</dbReference>
<keyword evidence="2" id="KW-0964">Secreted</keyword>
<dbReference type="OrthoDB" id="412680at2759"/>
<dbReference type="GO" id="GO:0046872">
    <property type="term" value="F:metal ion binding"/>
    <property type="evidence" value="ECO:0007669"/>
    <property type="project" value="UniProtKB-KW"/>
</dbReference>
<evidence type="ECO:0000256" key="7">
    <source>
        <dbReference type="ARBA" id="ARBA00023180"/>
    </source>
</evidence>
<dbReference type="Pfam" id="PF05986">
    <property type="entry name" value="ADAMTS_spacer1"/>
    <property type="match status" value="1"/>
</dbReference>
<dbReference type="Gene3D" id="2.20.100.10">
    <property type="entry name" value="Thrombospondin type-1 (TSP1) repeat"/>
    <property type="match status" value="2"/>
</dbReference>
<keyword evidence="7" id="KW-0325">Glycoprotein</keyword>
<evidence type="ECO:0000256" key="2">
    <source>
        <dbReference type="ARBA" id="ARBA00022525"/>
    </source>
</evidence>
<gene>
    <name evidence="10" type="primary">Adamts7</name>
    <name evidence="10" type="ORF">EVAR_52778_1</name>
</gene>
<dbReference type="InterPro" id="IPR010294">
    <property type="entry name" value="ADAMTS_spacer1"/>
</dbReference>
<dbReference type="EMBL" id="BGZK01000809">
    <property type="protein sequence ID" value="GBP61289.1"/>
    <property type="molecule type" value="Genomic_DNA"/>
</dbReference>
<keyword evidence="4" id="KW-0378">Hydrolase</keyword>
<keyword evidence="11" id="KW-1185">Reference proteome</keyword>
<evidence type="ECO:0000256" key="1">
    <source>
        <dbReference type="ARBA" id="ARBA00004613"/>
    </source>
</evidence>
<dbReference type="Proteomes" id="UP000299102">
    <property type="component" value="Unassembled WGS sequence"/>
</dbReference>
<keyword evidence="6" id="KW-1015">Disulfide bond</keyword>
<evidence type="ECO:0000259" key="9">
    <source>
        <dbReference type="Pfam" id="PF17771"/>
    </source>
</evidence>
<dbReference type="SUPFAM" id="SSF82895">
    <property type="entry name" value="TSP-1 type 1 repeat"/>
    <property type="match status" value="2"/>
</dbReference>
<feature type="domain" description="ADAMTS cysteine-rich" evidence="9">
    <location>
        <begin position="74"/>
        <end position="136"/>
    </location>
</feature>
<dbReference type="InterPro" id="IPR041645">
    <property type="entry name" value="ADAMTS_CR_2"/>
</dbReference>
<dbReference type="PRINTS" id="PR01705">
    <property type="entry name" value="TSP1REPEAT"/>
</dbReference>
<dbReference type="GO" id="GO:0005576">
    <property type="term" value="C:extracellular region"/>
    <property type="evidence" value="ECO:0007669"/>
    <property type="project" value="UniProtKB-SubCell"/>
</dbReference>
<dbReference type="GO" id="GO:0031012">
    <property type="term" value="C:extracellular matrix"/>
    <property type="evidence" value="ECO:0007669"/>
    <property type="project" value="TreeGrafter"/>
</dbReference>
<dbReference type="InterPro" id="IPR050439">
    <property type="entry name" value="ADAMTS_ADAMTS-like"/>
</dbReference>
<feature type="domain" description="ADAMTS/ADAMTS-like Spacer 1" evidence="8">
    <location>
        <begin position="358"/>
        <end position="475"/>
    </location>
</feature>
<dbReference type="Gene3D" id="3.40.1620.60">
    <property type="match status" value="1"/>
</dbReference>
<dbReference type="GO" id="GO:0006508">
    <property type="term" value="P:proteolysis"/>
    <property type="evidence" value="ECO:0007669"/>
    <property type="project" value="TreeGrafter"/>
</dbReference>
<dbReference type="PROSITE" id="PS50092">
    <property type="entry name" value="TSP1"/>
    <property type="match status" value="2"/>
</dbReference>
<organism evidence="10 11">
    <name type="scientific">Eumeta variegata</name>
    <name type="common">Bagworm moth</name>
    <name type="synonym">Eumeta japonica</name>
    <dbReference type="NCBI Taxonomy" id="151549"/>
    <lineage>
        <taxon>Eukaryota</taxon>
        <taxon>Metazoa</taxon>
        <taxon>Ecdysozoa</taxon>
        <taxon>Arthropoda</taxon>
        <taxon>Hexapoda</taxon>
        <taxon>Insecta</taxon>
        <taxon>Pterygota</taxon>
        <taxon>Neoptera</taxon>
        <taxon>Endopterygota</taxon>
        <taxon>Lepidoptera</taxon>
        <taxon>Glossata</taxon>
        <taxon>Ditrysia</taxon>
        <taxon>Tineoidea</taxon>
        <taxon>Psychidae</taxon>
        <taxon>Oiketicinae</taxon>
        <taxon>Eumeta</taxon>
    </lineage>
</organism>
<keyword evidence="3" id="KW-0479">Metal-binding</keyword>
<sequence>MASVYLTSKRSEAKINKYEMCCETRSVNKYRSLDEARTAGQASRTCWANSAGLGECLGDQPSQEEYVYPEQPAGVMFDAATQCHLQFGAEAAVCAEPSELCQHLWCLVNGTCKTMLRPAAPGTSCGPDMEHEKKKCNNVVVPGAVVRARAPAPRPRDGGWGAWGAWSACSRSCGAGVSTQTRACDSPQPEHNGKYCIGERSRYKICNTDPCPVSEMSFREIQCSKFKNQKINNETIEKWIPYFDQDRPCELSCIAQERNDLELNDGFVADGTPCRQSLGARDLCIAGRYPALPILSLSPFSVDGNERSMPPFRAAATVKLTDEFSRVCHKVGCDWIVDSEVEEDACGVCGGDGSACKTVQGIYNKGTTKQTGFSEVAVIPAGSRNVKIQEKVNPGNYISIGSAKTKKVYLSGKRYDSSNATLTEYLVAGSPAIYERDRDWEKVRIPGPIIEDIKVYQRIYRGRHRNPGVTYQYTVDRQPNRRRWRLSEWSPCSASCGIGYSRQRLVCIDDNDRKCDFQDILHDDGIFVPIHAKRKILGPQ</sequence>
<evidence type="ECO:0000256" key="5">
    <source>
        <dbReference type="ARBA" id="ARBA00022833"/>
    </source>
</evidence>
<comment type="caution">
    <text evidence="10">The sequence shown here is derived from an EMBL/GenBank/DDBJ whole genome shotgun (WGS) entry which is preliminary data.</text>
</comment>
<dbReference type="PANTHER" id="PTHR13723">
    <property type="entry name" value="ADAMTS A DISINTEGRIN AND METALLOPROTEASE WITH THROMBOSPONDIN MOTIFS PROTEASE"/>
    <property type="match status" value="1"/>
</dbReference>
<dbReference type="FunFam" id="2.20.100.10:FF:000006">
    <property type="entry name" value="A disintegrin and metalloproteinase with thrombospondin motifs 1"/>
    <property type="match status" value="1"/>
</dbReference>
<dbReference type="Gene3D" id="2.60.120.830">
    <property type="match status" value="1"/>
</dbReference>
<dbReference type="GO" id="GO:0030198">
    <property type="term" value="P:extracellular matrix organization"/>
    <property type="evidence" value="ECO:0007669"/>
    <property type="project" value="TreeGrafter"/>
</dbReference>
<dbReference type="STRING" id="151549.A0A4C1XG61"/>
<dbReference type="GO" id="GO:0007229">
    <property type="term" value="P:integrin-mediated signaling pathway"/>
    <property type="evidence" value="ECO:0007669"/>
    <property type="project" value="UniProtKB-KW"/>
</dbReference>
<evidence type="ECO:0000256" key="3">
    <source>
        <dbReference type="ARBA" id="ARBA00022723"/>
    </source>
</evidence>
<dbReference type="Pfam" id="PF19030">
    <property type="entry name" value="TSP1_ADAMTS"/>
    <property type="match status" value="1"/>
</dbReference>
<dbReference type="InterPro" id="IPR000884">
    <property type="entry name" value="TSP1_rpt"/>
</dbReference>